<dbReference type="Pfam" id="PF03949">
    <property type="entry name" value="Malic_M"/>
    <property type="match status" value="1"/>
</dbReference>
<dbReference type="InterPro" id="IPR012302">
    <property type="entry name" value="Malic_NAD-bd"/>
</dbReference>
<dbReference type="SMART" id="SM00919">
    <property type="entry name" value="Malic_M"/>
    <property type="match status" value="1"/>
</dbReference>
<name>X0ZEX7_9ZZZZ</name>
<dbReference type="GO" id="GO:0006108">
    <property type="term" value="P:malate metabolic process"/>
    <property type="evidence" value="ECO:0007669"/>
    <property type="project" value="TreeGrafter"/>
</dbReference>
<dbReference type="Gene3D" id="3.40.50.720">
    <property type="entry name" value="NAD(P)-binding Rossmann-like Domain"/>
    <property type="match status" value="1"/>
</dbReference>
<evidence type="ECO:0000259" key="1">
    <source>
        <dbReference type="SMART" id="SM00919"/>
    </source>
</evidence>
<dbReference type="GO" id="GO:0004470">
    <property type="term" value="F:malic enzyme activity"/>
    <property type="evidence" value="ECO:0007669"/>
    <property type="project" value="TreeGrafter"/>
</dbReference>
<proteinExistence type="predicted"/>
<dbReference type="SUPFAM" id="SSF51735">
    <property type="entry name" value="NAD(P)-binding Rossmann-fold domains"/>
    <property type="match status" value="1"/>
</dbReference>
<comment type="caution">
    <text evidence="2">The sequence shown here is derived from an EMBL/GenBank/DDBJ whole genome shotgun (WGS) entry which is preliminary data.</text>
</comment>
<dbReference type="GO" id="GO:0005829">
    <property type="term" value="C:cytosol"/>
    <property type="evidence" value="ECO:0007669"/>
    <property type="project" value="TreeGrafter"/>
</dbReference>
<dbReference type="AlphaFoldDB" id="X0ZEX7"/>
<dbReference type="EMBL" id="BART01004770">
    <property type="protein sequence ID" value="GAG56747.1"/>
    <property type="molecule type" value="Genomic_DNA"/>
</dbReference>
<accession>X0ZEX7</accession>
<evidence type="ECO:0000313" key="2">
    <source>
        <dbReference type="EMBL" id="GAG56747.1"/>
    </source>
</evidence>
<dbReference type="GO" id="GO:0051287">
    <property type="term" value="F:NAD binding"/>
    <property type="evidence" value="ECO:0007669"/>
    <property type="project" value="InterPro"/>
</dbReference>
<reference evidence="2" key="1">
    <citation type="journal article" date="2014" name="Front. Microbiol.">
        <title>High frequency of phylogenetically diverse reductive dehalogenase-homologous genes in deep subseafloor sedimentary metagenomes.</title>
        <authorList>
            <person name="Kawai M."/>
            <person name="Futagami T."/>
            <person name="Toyoda A."/>
            <person name="Takaki Y."/>
            <person name="Nishi S."/>
            <person name="Hori S."/>
            <person name="Arai W."/>
            <person name="Tsubouchi T."/>
            <person name="Morono Y."/>
            <person name="Uchiyama I."/>
            <person name="Ito T."/>
            <person name="Fujiyama A."/>
            <person name="Inagaki F."/>
            <person name="Takami H."/>
        </authorList>
    </citation>
    <scope>NUCLEOTIDE SEQUENCE</scope>
    <source>
        <strain evidence="2">Expedition CK06-06</strain>
    </source>
</reference>
<dbReference type="PANTHER" id="PTHR23406">
    <property type="entry name" value="MALIC ENZYME-RELATED"/>
    <property type="match status" value="1"/>
</dbReference>
<protein>
    <recommendedName>
        <fullName evidence="1">Malic enzyme NAD-binding domain-containing protein</fullName>
    </recommendedName>
</protein>
<dbReference type="InterPro" id="IPR036291">
    <property type="entry name" value="NAD(P)-bd_dom_sf"/>
</dbReference>
<sequence length="102" mass="11380">MLEGITIEEARAKIWLLGRRGLLTTKLEDLNQFQQIYSKDVTTEKTELADVVKNVKPTVLIGCSTVANAFTEEIIKTMAKHTEKPIILPLSNPNSKLGSRMP</sequence>
<gene>
    <name evidence="2" type="ORF">S01H4_11662</name>
</gene>
<dbReference type="PANTHER" id="PTHR23406:SF34">
    <property type="entry name" value="NAD-DEPENDENT MALIC ENZYME, MITOCHONDRIAL"/>
    <property type="match status" value="1"/>
</dbReference>
<organism evidence="2">
    <name type="scientific">marine sediment metagenome</name>
    <dbReference type="NCBI Taxonomy" id="412755"/>
    <lineage>
        <taxon>unclassified sequences</taxon>
        <taxon>metagenomes</taxon>
        <taxon>ecological metagenomes</taxon>
    </lineage>
</organism>
<feature type="domain" description="Malic enzyme NAD-binding" evidence="1">
    <location>
        <begin position="2"/>
        <end position="101"/>
    </location>
</feature>